<reference evidence="1" key="1">
    <citation type="submission" date="2020-08" db="EMBL/GenBank/DDBJ databases">
        <title>Multicomponent nature underlies the extraordinary mechanical properties of spider dragline silk.</title>
        <authorList>
            <person name="Kono N."/>
            <person name="Nakamura H."/>
            <person name="Mori M."/>
            <person name="Yoshida Y."/>
            <person name="Ohtoshi R."/>
            <person name="Malay A.D."/>
            <person name="Moran D.A.P."/>
            <person name="Tomita M."/>
            <person name="Numata K."/>
            <person name="Arakawa K."/>
        </authorList>
    </citation>
    <scope>NUCLEOTIDE SEQUENCE</scope>
</reference>
<dbReference type="AlphaFoldDB" id="A0A8X6NSJ7"/>
<sequence length="100" mass="11602">MFEKFRYKLISTIEKRTETHKKRSSTTPVWQQHSYRLVLITSAGSMAACFVLFSKTFLQQAPFSALLDGEQKGIIIKNRLHAKRAHYFRHSDRGIGFTPL</sequence>
<protein>
    <submittedName>
        <fullName evidence="1">Uncharacterized protein</fullName>
    </submittedName>
</protein>
<name>A0A8X6NSJ7_NEPPI</name>
<dbReference type="Proteomes" id="UP000887013">
    <property type="component" value="Unassembled WGS sequence"/>
</dbReference>
<dbReference type="EMBL" id="BMAW01060977">
    <property type="protein sequence ID" value="GFT28972.1"/>
    <property type="molecule type" value="Genomic_DNA"/>
</dbReference>
<gene>
    <name evidence="1" type="ORF">NPIL_241831</name>
</gene>
<evidence type="ECO:0000313" key="1">
    <source>
        <dbReference type="EMBL" id="GFT28972.1"/>
    </source>
</evidence>
<accession>A0A8X6NSJ7</accession>
<keyword evidence="2" id="KW-1185">Reference proteome</keyword>
<proteinExistence type="predicted"/>
<evidence type="ECO:0000313" key="2">
    <source>
        <dbReference type="Proteomes" id="UP000887013"/>
    </source>
</evidence>
<comment type="caution">
    <text evidence="1">The sequence shown here is derived from an EMBL/GenBank/DDBJ whole genome shotgun (WGS) entry which is preliminary data.</text>
</comment>
<organism evidence="1 2">
    <name type="scientific">Nephila pilipes</name>
    <name type="common">Giant wood spider</name>
    <name type="synonym">Nephila maculata</name>
    <dbReference type="NCBI Taxonomy" id="299642"/>
    <lineage>
        <taxon>Eukaryota</taxon>
        <taxon>Metazoa</taxon>
        <taxon>Ecdysozoa</taxon>
        <taxon>Arthropoda</taxon>
        <taxon>Chelicerata</taxon>
        <taxon>Arachnida</taxon>
        <taxon>Araneae</taxon>
        <taxon>Araneomorphae</taxon>
        <taxon>Entelegynae</taxon>
        <taxon>Araneoidea</taxon>
        <taxon>Nephilidae</taxon>
        <taxon>Nephila</taxon>
    </lineage>
</organism>